<dbReference type="Gene3D" id="3.40.640.10">
    <property type="entry name" value="Type I PLP-dependent aspartate aminotransferase-like (Major domain)"/>
    <property type="match status" value="1"/>
</dbReference>
<evidence type="ECO:0000313" key="11">
    <source>
        <dbReference type="EMBL" id="GGF25829.1"/>
    </source>
</evidence>
<comment type="function">
    <text evidence="7">Involved in phosphonate degradation.</text>
</comment>
<evidence type="ECO:0000256" key="9">
    <source>
        <dbReference type="PIRSR" id="PIRSR000524-50"/>
    </source>
</evidence>
<evidence type="ECO:0000256" key="2">
    <source>
        <dbReference type="ARBA" id="ARBA00022576"/>
    </source>
</evidence>
<keyword evidence="3 7" id="KW-0808">Transferase</keyword>
<dbReference type="Gene3D" id="3.90.1150.10">
    <property type="entry name" value="Aspartate Aminotransferase, domain 1"/>
    <property type="match status" value="1"/>
</dbReference>
<evidence type="ECO:0000256" key="8">
    <source>
        <dbReference type="PIRSR" id="PIRSR000524-1"/>
    </source>
</evidence>
<comment type="catalytic activity">
    <reaction evidence="6 7">
        <text>(2-aminoethyl)phosphonate + pyruvate = phosphonoacetaldehyde + L-alanine</text>
        <dbReference type="Rhea" id="RHEA:17021"/>
        <dbReference type="ChEBI" id="CHEBI:15361"/>
        <dbReference type="ChEBI" id="CHEBI:57418"/>
        <dbReference type="ChEBI" id="CHEBI:57972"/>
        <dbReference type="ChEBI" id="CHEBI:58383"/>
        <dbReference type="EC" id="2.6.1.37"/>
    </reaction>
</comment>
<keyword evidence="5 7" id="KW-0670">Pyruvate</keyword>
<dbReference type="InterPro" id="IPR000192">
    <property type="entry name" value="Aminotrans_V_dom"/>
</dbReference>
<reference evidence="11" key="1">
    <citation type="journal article" date="2014" name="Int. J. Syst. Evol. Microbiol.">
        <title>Complete genome sequence of Corynebacterium casei LMG S-19264T (=DSM 44701T), isolated from a smear-ripened cheese.</title>
        <authorList>
            <consortium name="US DOE Joint Genome Institute (JGI-PGF)"/>
            <person name="Walter F."/>
            <person name="Albersmeier A."/>
            <person name="Kalinowski J."/>
            <person name="Ruckert C."/>
        </authorList>
    </citation>
    <scope>NUCLEOTIDE SEQUENCE</scope>
    <source>
        <strain evidence="11">CGMCC 1.15725</strain>
    </source>
</reference>
<sequence length="383" mass="40440">MKLLIPGPVTTHPSVRAAMAEDYAPWDNDFRAIYARVYRRLLPIAGGAPDRHAVLPLQGCGHFAVEAAIRTFVPKGAKLLLPMTGAYADRAARLAEEAGRTVVRLPVPARTRTSVEAVTAALEADPAIGHVALVYSETGSGIIHDVPAIAAAVGRLGRRVLVDAVSAFGILPFDISALDMVDAISFTSNKGLEALPGMSFTVAPIERLDACRGNAGSWSLDLSDVYDHQSGAATPGARRNTRSVPGAARFTPPAQVVAALDVALDRYEAVGQAGRLARYTANMRTFYDGIVALGLTPCLPAHVQGPIIVNVAAPADPAWDLQRFVDGLKARGFLISNFYNTPEPSFRVGCIGAIEPADMAAAVRAMDAVLRDMGIKERAGTPS</sequence>
<dbReference type="SUPFAM" id="SSF53383">
    <property type="entry name" value="PLP-dependent transferases"/>
    <property type="match status" value="1"/>
</dbReference>
<reference evidence="11" key="2">
    <citation type="submission" date="2020-09" db="EMBL/GenBank/DDBJ databases">
        <authorList>
            <person name="Sun Q."/>
            <person name="Zhou Y."/>
        </authorList>
    </citation>
    <scope>NUCLEOTIDE SEQUENCE</scope>
    <source>
        <strain evidence="11">CGMCC 1.15725</strain>
    </source>
</reference>
<evidence type="ECO:0000256" key="3">
    <source>
        <dbReference type="ARBA" id="ARBA00022679"/>
    </source>
</evidence>
<dbReference type="InterPro" id="IPR024169">
    <property type="entry name" value="SP_NH2Trfase/AEP_transaminase"/>
</dbReference>
<dbReference type="AlphaFoldDB" id="A0A8J2YWH5"/>
<dbReference type="EMBL" id="BMJQ01000009">
    <property type="protein sequence ID" value="GGF25829.1"/>
    <property type="molecule type" value="Genomic_DNA"/>
</dbReference>
<dbReference type="RefSeq" id="WP_189048036.1">
    <property type="nucleotide sequence ID" value="NZ_BMJQ01000009.1"/>
</dbReference>
<dbReference type="NCBIfam" id="NF010006">
    <property type="entry name" value="PRK13479.1"/>
    <property type="match status" value="1"/>
</dbReference>
<dbReference type="Pfam" id="PF00266">
    <property type="entry name" value="Aminotran_5"/>
    <property type="match status" value="1"/>
</dbReference>
<dbReference type="GO" id="GO:0047304">
    <property type="term" value="F:2-aminoethylphosphonate-pyruvate transaminase activity"/>
    <property type="evidence" value="ECO:0007669"/>
    <property type="project" value="UniProtKB-UniRule"/>
</dbReference>
<feature type="domain" description="Aminotransferase class V" evidence="10">
    <location>
        <begin position="47"/>
        <end position="201"/>
    </location>
</feature>
<dbReference type="InterPro" id="IPR015424">
    <property type="entry name" value="PyrdxlP-dep_Trfase"/>
</dbReference>
<dbReference type="PANTHER" id="PTHR42778">
    <property type="entry name" value="2-AMINOETHYLPHOSPHONATE--PYRUVATE TRANSAMINASE"/>
    <property type="match status" value="1"/>
</dbReference>
<evidence type="ECO:0000256" key="1">
    <source>
        <dbReference type="ARBA" id="ARBA00001933"/>
    </source>
</evidence>
<dbReference type="Proteomes" id="UP000646365">
    <property type="component" value="Unassembled WGS sequence"/>
</dbReference>
<keyword evidence="12" id="KW-1185">Reference proteome</keyword>
<feature type="binding site" evidence="8">
    <location>
        <position position="347"/>
    </location>
    <ligand>
        <name>substrate</name>
    </ligand>
</feature>
<keyword evidence="2 7" id="KW-0032">Aminotransferase</keyword>
<dbReference type="PANTHER" id="PTHR42778:SF1">
    <property type="entry name" value="2-AMINOETHYLPHOSPHONATE--PYRUVATE TRANSAMINASE"/>
    <property type="match status" value="1"/>
</dbReference>
<keyword evidence="4 7" id="KW-0663">Pyridoxal phosphate</keyword>
<dbReference type="InterPro" id="IPR015421">
    <property type="entry name" value="PyrdxlP-dep_Trfase_major"/>
</dbReference>
<evidence type="ECO:0000313" key="12">
    <source>
        <dbReference type="Proteomes" id="UP000646365"/>
    </source>
</evidence>
<gene>
    <name evidence="7 11" type="primary">phnW</name>
    <name evidence="11" type="ORF">GCM10011611_34860</name>
</gene>
<evidence type="ECO:0000259" key="10">
    <source>
        <dbReference type="Pfam" id="PF00266"/>
    </source>
</evidence>
<proteinExistence type="inferred from homology"/>
<dbReference type="InterPro" id="IPR012703">
    <property type="entry name" value="NH2EtPonate_pyrv_transaminase"/>
</dbReference>
<protein>
    <recommendedName>
        <fullName evidence="7">2-aminoethylphosphonate--pyruvate transaminase</fullName>
        <ecNumber evidence="7">2.6.1.37</ecNumber>
    </recommendedName>
    <alternativeName>
        <fullName evidence="7">2-aminoethylphosphonate aminotransferase</fullName>
    </alternativeName>
    <alternativeName>
        <fullName evidence="7">AEP transaminase</fullName>
        <shortName evidence="7">AEPT</shortName>
    </alternativeName>
</protein>
<accession>A0A8J2YWH5</accession>
<name>A0A8J2YWH5_9PROT</name>
<dbReference type="PIRSF" id="PIRSF000524">
    <property type="entry name" value="SPT"/>
    <property type="match status" value="1"/>
</dbReference>
<dbReference type="GO" id="GO:0019700">
    <property type="term" value="P:organic phosphonate catabolic process"/>
    <property type="evidence" value="ECO:0007669"/>
    <property type="project" value="InterPro"/>
</dbReference>
<dbReference type="HAMAP" id="MF_01376">
    <property type="entry name" value="PhnW_aminotrans_5"/>
    <property type="match status" value="1"/>
</dbReference>
<evidence type="ECO:0000256" key="4">
    <source>
        <dbReference type="ARBA" id="ARBA00022898"/>
    </source>
</evidence>
<organism evidence="11 12">
    <name type="scientific">Aliidongia dinghuensis</name>
    <dbReference type="NCBI Taxonomy" id="1867774"/>
    <lineage>
        <taxon>Bacteria</taxon>
        <taxon>Pseudomonadati</taxon>
        <taxon>Pseudomonadota</taxon>
        <taxon>Alphaproteobacteria</taxon>
        <taxon>Rhodospirillales</taxon>
        <taxon>Dongiaceae</taxon>
        <taxon>Aliidongia</taxon>
    </lineage>
</organism>
<comment type="caution">
    <text evidence="11">The sequence shown here is derived from an EMBL/GenBank/DDBJ whole genome shotgun (WGS) entry which is preliminary data.</text>
</comment>
<feature type="modified residue" description="N6-(pyridoxal phosphate)lysine" evidence="7 9">
    <location>
        <position position="190"/>
    </location>
</feature>
<evidence type="ECO:0000256" key="5">
    <source>
        <dbReference type="ARBA" id="ARBA00023317"/>
    </source>
</evidence>
<dbReference type="InterPro" id="IPR015422">
    <property type="entry name" value="PyrdxlP-dep_Trfase_small"/>
</dbReference>
<comment type="subunit">
    <text evidence="7">Homodimer.</text>
</comment>
<comment type="similarity">
    <text evidence="7">Belongs to the class-V pyridoxal-phosphate-dependent aminotransferase family. PhnW subfamily.</text>
</comment>
<evidence type="ECO:0000256" key="6">
    <source>
        <dbReference type="ARBA" id="ARBA00049460"/>
    </source>
</evidence>
<comment type="cofactor">
    <cofactor evidence="1 7 9">
        <name>pyridoxal 5'-phosphate</name>
        <dbReference type="ChEBI" id="CHEBI:597326"/>
    </cofactor>
</comment>
<dbReference type="EC" id="2.6.1.37" evidence="7"/>
<evidence type="ECO:0000256" key="7">
    <source>
        <dbReference type="HAMAP-Rule" id="MF_01376"/>
    </source>
</evidence>